<gene>
    <name evidence="1" type="ORF">EGH24_03945</name>
</gene>
<dbReference type="Pfam" id="PF12900">
    <property type="entry name" value="Pyridox_ox_2"/>
    <property type="match status" value="1"/>
</dbReference>
<dbReference type="InterPro" id="IPR024747">
    <property type="entry name" value="Pyridox_Oxase-rel"/>
</dbReference>
<name>A0A8J8PDI6_9EURY</name>
<evidence type="ECO:0000313" key="2">
    <source>
        <dbReference type="Proteomes" id="UP000705823"/>
    </source>
</evidence>
<dbReference type="Gene3D" id="2.30.110.10">
    <property type="entry name" value="Electron Transport, Fmn-binding Protein, Chain A"/>
    <property type="match status" value="1"/>
</dbReference>
<dbReference type="AlphaFoldDB" id="A0A8J8PDI6"/>
<protein>
    <submittedName>
        <fullName evidence="1">Pyridoxamine 5'-phosphate oxidase family protein</fullName>
    </submittedName>
</protein>
<keyword evidence="2" id="KW-1185">Reference proteome</keyword>
<dbReference type="Proteomes" id="UP000705823">
    <property type="component" value="Unassembled WGS sequence"/>
</dbReference>
<accession>A0A8J8PDI6</accession>
<evidence type="ECO:0000313" key="1">
    <source>
        <dbReference type="EMBL" id="TQQ82614.1"/>
    </source>
</evidence>
<organism evidence="1 2">
    <name type="scientific">Halonotius terrestris</name>
    <dbReference type="NCBI Taxonomy" id="2487750"/>
    <lineage>
        <taxon>Archaea</taxon>
        <taxon>Methanobacteriati</taxon>
        <taxon>Methanobacteriota</taxon>
        <taxon>Stenosarchaea group</taxon>
        <taxon>Halobacteria</taxon>
        <taxon>Halobacteriales</taxon>
        <taxon>Haloferacaceae</taxon>
        <taxon>Halonotius</taxon>
    </lineage>
</organism>
<dbReference type="EMBL" id="RKLU01000002">
    <property type="protein sequence ID" value="TQQ82614.1"/>
    <property type="molecule type" value="Genomic_DNA"/>
</dbReference>
<proteinExistence type="predicted"/>
<comment type="caution">
    <text evidence="1">The sequence shown here is derived from an EMBL/GenBank/DDBJ whole genome shotgun (WGS) entry which is preliminary data.</text>
</comment>
<dbReference type="InterPro" id="IPR012349">
    <property type="entry name" value="Split_barrel_FMN-bd"/>
</dbReference>
<sequence length="144" mass="16196">MSSNQYAQFSGVPMSSNDIDDLLTSQGYGILSLCREGTPYSIPISFGYDGEDIYFGLLEDGPEPTKFAFIDDGATARLLVTDIRGRFDWRSIAITGPVEELDPDDPDWEHFIDTLAENAWFMRAFEHSDAIESIQGWKLQTDEL</sequence>
<dbReference type="SUPFAM" id="SSF50475">
    <property type="entry name" value="FMN-binding split barrel"/>
    <property type="match status" value="1"/>
</dbReference>
<reference evidence="1" key="1">
    <citation type="submission" date="2019-02" db="EMBL/GenBank/DDBJ databases">
        <title>Halonotius sp. a new haloarchaeum isolated from saline soil.</title>
        <authorList>
            <person name="Duran-Viseras A."/>
            <person name="Sanchez-Porro C."/>
            <person name="Ventosa A."/>
        </authorList>
    </citation>
    <scope>NUCLEOTIDE SEQUENCE</scope>
    <source>
        <strain evidence="1">F15B</strain>
    </source>
</reference>